<gene>
    <name evidence="1" type="ORF">BRAN1462_LOCUS56307</name>
</gene>
<organism evidence="1">
    <name type="scientific">Zooxanthella nutricula</name>
    <dbReference type="NCBI Taxonomy" id="1333877"/>
    <lineage>
        <taxon>Eukaryota</taxon>
        <taxon>Sar</taxon>
        <taxon>Alveolata</taxon>
        <taxon>Dinophyceae</taxon>
        <taxon>Peridiniales</taxon>
        <taxon>Peridiniales incertae sedis</taxon>
        <taxon>Zooxanthella</taxon>
    </lineage>
</organism>
<dbReference type="EMBL" id="HBGW01088840">
    <property type="protein sequence ID" value="CAD9638485.1"/>
    <property type="molecule type" value="Transcribed_RNA"/>
</dbReference>
<protein>
    <submittedName>
        <fullName evidence="1">Uncharacterized protein</fullName>
    </submittedName>
</protein>
<proteinExistence type="predicted"/>
<evidence type="ECO:0000313" key="1">
    <source>
        <dbReference type="EMBL" id="CAD9638485.1"/>
    </source>
</evidence>
<sequence>MADTLRAEGARDAEVPDELKDDLERVGVKYRRFRELSRDAVYEVKDTAEVFERWLRRIKEEVEAARESRAGRIARILVRMASKLEPLQGKLGKCLGAYGEAQADINAVADRTLELQERSDSRAGALMMLTAAAAVIAPAALLAEEGLLALAAGSAGLAGRSLNADYNDLSRFYARFLATTRKVAEKVQAEKEELGGVSGALDVAAQEVACVAQDLDEDALDFLAYTAEEAGESFAKLAKRCDDFLAASKYAESTPTRLLGC</sequence>
<dbReference type="AlphaFoldDB" id="A0A7S2QC96"/>
<name>A0A7S2QC96_9DINO</name>
<accession>A0A7S2QC96</accession>
<reference evidence="1" key="1">
    <citation type="submission" date="2021-01" db="EMBL/GenBank/DDBJ databases">
        <authorList>
            <person name="Corre E."/>
            <person name="Pelletier E."/>
            <person name="Niang G."/>
            <person name="Scheremetjew M."/>
            <person name="Finn R."/>
            <person name="Kale V."/>
            <person name="Holt S."/>
            <person name="Cochrane G."/>
            <person name="Meng A."/>
            <person name="Brown T."/>
            <person name="Cohen L."/>
        </authorList>
    </citation>
    <scope>NUCLEOTIDE SEQUENCE</scope>
    <source>
        <strain evidence="1">RCC3387</strain>
    </source>
</reference>